<dbReference type="Gene3D" id="3.30.420.150">
    <property type="entry name" value="Exopolyphosphatase. Domain 2"/>
    <property type="match status" value="1"/>
</dbReference>
<accession>A0A1J5SDH8</accession>
<gene>
    <name evidence="1" type="ORF">GALL_197060</name>
</gene>
<dbReference type="AlphaFoldDB" id="A0A1J5SDH8"/>
<evidence type="ECO:0000313" key="1">
    <source>
        <dbReference type="EMBL" id="OIQ98277.1"/>
    </source>
</evidence>
<dbReference type="EMBL" id="MLJW01000121">
    <property type="protein sequence ID" value="OIQ98277.1"/>
    <property type="molecule type" value="Genomic_DNA"/>
</dbReference>
<name>A0A1J5SDH8_9ZZZZ</name>
<evidence type="ECO:0008006" key="2">
    <source>
        <dbReference type="Google" id="ProtNLM"/>
    </source>
</evidence>
<comment type="caution">
    <text evidence="1">The sequence shown here is derived from an EMBL/GenBank/DDBJ whole genome shotgun (WGS) entry which is preliminary data.</text>
</comment>
<sequence length="172" mass="18457">MQTENHQRYLEIRRIVPEGTAITLLHIGDQETSVATGTGSEPEKVLLLDIGSRRTAAEFFFHTPPTPGEIENAIMRVEDEVTRAREIVAAYPMLISSDVSILEIAQIAGGPAGSTLPLPIEAVEHAFALLAGHSLGRPASSAGIPGDPAFAATLLILREFMHHLRFAAISVT</sequence>
<protein>
    <recommendedName>
        <fullName evidence="2">Ppx/GppA phosphatase</fullName>
    </recommendedName>
</protein>
<proteinExistence type="predicted"/>
<organism evidence="1">
    <name type="scientific">mine drainage metagenome</name>
    <dbReference type="NCBI Taxonomy" id="410659"/>
    <lineage>
        <taxon>unclassified sequences</taxon>
        <taxon>metagenomes</taxon>
        <taxon>ecological metagenomes</taxon>
    </lineage>
</organism>
<reference evidence="1" key="1">
    <citation type="submission" date="2016-10" db="EMBL/GenBank/DDBJ databases">
        <title>Sequence of Gallionella enrichment culture.</title>
        <authorList>
            <person name="Poehlein A."/>
            <person name="Muehling M."/>
            <person name="Daniel R."/>
        </authorList>
    </citation>
    <scope>NUCLEOTIDE SEQUENCE</scope>
</reference>